<keyword evidence="2" id="KW-1185">Reference proteome</keyword>
<dbReference type="RefSeq" id="WP_090387228.1">
    <property type="nucleotide sequence ID" value="NZ_CP156749.1"/>
</dbReference>
<dbReference type="Proteomes" id="UP000242849">
    <property type="component" value="Unassembled WGS sequence"/>
</dbReference>
<organism evidence="1 2">
    <name type="scientific">Pseudomonas anguilliseptica</name>
    <dbReference type="NCBI Taxonomy" id="53406"/>
    <lineage>
        <taxon>Bacteria</taxon>
        <taxon>Pseudomonadati</taxon>
        <taxon>Pseudomonadota</taxon>
        <taxon>Gammaproteobacteria</taxon>
        <taxon>Pseudomonadales</taxon>
        <taxon>Pseudomonadaceae</taxon>
        <taxon>Pseudomonas</taxon>
    </lineage>
</organism>
<gene>
    <name evidence="1" type="ORF">SAMN05421553_4639</name>
</gene>
<protein>
    <recommendedName>
        <fullName evidence="3">LysR substrate binding domain-containing protein</fullName>
    </recommendedName>
</protein>
<dbReference type="AlphaFoldDB" id="A0A1H5IBH7"/>
<dbReference type="STRING" id="53406.SAMN05421553_4639"/>
<sequence>MQFSEVSYQRYPLPRLLQILQQGKLNMALILAKTLEREAALVYPAQPFVVVQPLLLVAYQHLCSGGNGRAAVALVPGGLAGRLSLAHAA</sequence>
<name>A0A1H5IBH7_PSEAG</name>
<accession>A0A1H5IBH7</accession>
<proteinExistence type="predicted"/>
<dbReference type="EMBL" id="FNSC01000001">
    <property type="protein sequence ID" value="SEE37540.1"/>
    <property type="molecule type" value="Genomic_DNA"/>
</dbReference>
<evidence type="ECO:0008006" key="3">
    <source>
        <dbReference type="Google" id="ProtNLM"/>
    </source>
</evidence>
<evidence type="ECO:0000313" key="2">
    <source>
        <dbReference type="Proteomes" id="UP000242849"/>
    </source>
</evidence>
<evidence type="ECO:0000313" key="1">
    <source>
        <dbReference type="EMBL" id="SEE37540.1"/>
    </source>
</evidence>
<reference evidence="2" key="1">
    <citation type="submission" date="2016-10" db="EMBL/GenBank/DDBJ databases">
        <authorList>
            <person name="Varghese N."/>
            <person name="Submissions S."/>
        </authorList>
    </citation>
    <scope>NUCLEOTIDE SEQUENCE [LARGE SCALE GENOMIC DNA]</scope>
    <source>
        <strain evidence="2">DSM 12111</strain>
    </source>
</reference>